<keyword evidence="1" id="KW-0489">Methyltransferase</keyword>
<dbReference type="SUPFAM" id="SSF53335">
    <property type="entry name" value="S-adenosyl-L-methionine-dependent methyltransferases"/>
    <property type="match status" value="1"/>
</dbReference>
<reference evidence="1" key="1">
    <citation type="submission" date="2021-04" db="EMBL/GenBank/DDBJ databases">
        <title>Genome based classification of Actinospica acidithermotolerans sp. nov., an actinobacterium isolated from an Indonesian hot spring.</title>
        <authorList>
            <person name="Kusuma A.B."/>
            <person name="Putra K.E."/>
            <person name="Nafisah S."/>
            <person name="Loh J."/>
            <person name="Nouioui I."/>
            <person name="Goodfellow M."/>
        </authorList>
    </citation>
    <scope>NUCLEOTIDE SEQUENCE</scope>
    <source>
        <strain evidence="1">DSM 45618</strain>
    </source>
</reference>
<dbReference type="EMBL" id="JAGSXH010000009">
    <property type="protein sequence ID" value="MBS2962315.1"/>
    <property type="molecule type" value="Genomic_DNA"/>
</dbReference>
<dbReference type="Proteomes" id="UP000677913">
    <property type="component" value="Unassembled WGS sequence"/>
</dbReference>
<evidence type="ECO:0000313" key="1">
    <source>
        <dbReference type="EMBL" id="MBS2962315.1"/>
    </source>
</evidence>
<evidence type="ECO:0000313" key="2">
    <source>
        <dbReference type="Proteomes" id="UP000677913"/>
    </source>
</evidence>
<sequence>MKRARPVGTVTRGTTAPNRLRRVDRWLVGVHGTALRAAPRAPLVIDLGYGSSPITTVELDARLRAVRPDITTVGLEIDPARVQAALPYARPGLEFRLGGFELPVDGSPTLIRAFNVLRQYHEHEVAGTWTALTARLARGGLLVEGTSSESGRVAAWVTLDRTGPLSLTLAGRLASLDSPAVFAQRLPKALIHRNVPGEPVHAFLQALERAWLSAAPLTDLGVRQRWIAAVGSLAPRWPILGRAARWRLGEVTVAWSAVAPGGDLRR</sequence>
<comment type="caution">
    <text evidence="1">The sequence shown here is derived from an EMBL/GenBank/DDBJ whole genome shotgun (WGS) entry which is preliminary data.</text>
</comment>
<name>A0A8J7WK30_9ACTN</name>
<dbReference type="AlphaFoldDB" id="A0A8J7WK30"/>
<accession>A0A8J7WK30</accession>
<dbReference type="GO" id="GO:0032259">
    <property type="term" value="P:methylation"/>
    <property type="evidence" value="ECO:0007669"/>
    <property type="project" value="UniProtKB-KW"/>
</dbReference>
<keyword evidence="1" id="KW-0808">Transferase</keyword>
<keyword evidence="2" id="KW-1185">Reference proteome</keyword>
<gene>
    <name evidence="1" type="ORF">KGA66_04605</name>
</gene>
<proteinExistence type="predicted"/>
<protein>
    <submittedName>
        <fullName evidence="1">Class I SAM-dependent methyltransferase</fullName>
    </submittedName>
</protein>
<dbReference type="GO" id="GO:0008168">
    <property type="term" value="F:methyltransferase activity"/>
    <property type="evidence" value="ECO:0007669"/>
    <property type="project" value="UniProtKB-KW"/>
</dbReference>
<organism evidence="1 2">
    <name type="scientific">Actinocrinis puniceicyclus</name>
    <dbReference type="NCBI Taxonomy" id="977794"/>
    <lineage>
        <taxon>Bacteria</taxon>
        <taxon>Bacillati</taxon>
        <taxon>Actinomycetota</taxon>
        <taxon>Actinomycetes</taxon>
        <taxon>Catenulisporales</taxon>
        <taxon>Actinospicaceae</taxon>
        <taxon>Actinocrinis</taxon>
    </lineage>
</organism>
<dbReference type="InterPro" id="IPR029063">
    <property type="entry name" value="SAM-dependent_MTases_sf"/>
</dbReference>